<comment type="caution">
    <text evidence="1">The sequence shown here is derived from an EMBL/GenBank/DDBJ whole genome shotgun (WGS) entry which is preliminary data.</text>
</comment>
<proteinExistence type="predicted"/>
<protein>
    <submittedName>
        <fullName evidence="1">Uncharacterized protein</fullName>
    </submittedName>
</protein>
<organism evidence="1 2">
    <name type="scientific">Burkholderia ubonensis</name>
    <dbReference type="NCBI Taxonomy" id="101571"/>
    <lineage>
        <taxon>Bacteria</taxon>
        <taxon>Pseudomonadati</taxon>
        <taxon>Pseudomonadota</taxon>
        <taxon>Betaproteobacteria</taxon>
        <taxon>Burkholderiales</taxon>
        <taxon>Burkholderiaceae</taxon>
        <taxon>Burkholderia</taxon>
        <taxon>Burkholderia cepacia complex</taxon>
    </lineage>
</organism>
<accession>A0AB73FT84</accession>
<evidence type="ECO:0000313" key="2">
    <source>
        <dbReference type="Proteomes" id="UP000061665"/>
    </source>
</evidence>
<sequence length="73" mass="8113">MRLSLTFIAIASVEPGQGKLADKFSELSPQKWFACWKLTVRAEPMSERASRSGPILSPRNKRLIVAHSEGLCI</sequence>
<reference evidence="1 2" key="1">
    <citation type="submission" date="2015-11" db="EMBL/GenBank/DDBJ databases">
        <title>Expanding the genomic diversity of Burkholderia species for the development of highly accurate diagnostics.</title>
        <authorList>
            <person name="Sahl J."/>
            <person name="Keim P."/>
            <person name="Wagner D."/>
        </authorList>
    </citation>
    <scope>NUCLEOTIDE SEQUENCE [LARGE SCALE GENOMIC DNA]</scope>
    <source>
        <strain evidence="1 2">MSMB2058</strain>
    </source>
</reference>
<dbReference type="Proteomes" id="UP000061665">
    <property type="component" value="Unassembled WGS sequence"/>
</dbReference>
<evidence type="ECO:0000313" key="1">
    <source>
        <dbReference type="EMBL" id="KVM20393.1"/>
    </source>
</evidence>
<name>A0AB73FT84_9BURK</name>
<dbReference type="AlphaFoldDB" id="A0AB73FT84"/>
<gene>
    <name evidence="1" type="ORF">WJ53_21860</name>
</gene>
<dbReference type="EMBL" id="LOZE01000136">
    <property type="protein sequence ID" value="KVM20393.1"/>
    <property type="molecule type" value="Genomic_DNA"/>
</dbReference>